<sequence length="203" mass="20908">MWCSGGCKAVSPGNPNTLAWSNKPASATLGAGGTLTATWTGGKAPFNAKATQGIEIFNDEEVDKADASISIDLTNPRLVVGSIDWLVTDADGNTLTGTTTLNDQRTFVIDKDSTTDGTYTAGGKNVGTISIDKGKQFKGTFHESGNTGTGYGSSVQSNSDATKVTASFSGNVITVDAVDVGQSVIMLLTGNKDALFQLTVNVT</sequence>
<dbReference type="EMBL" id="JANLCJ010000097">
    <property type="protein sequence ID" value="MCS5736652.1"/>
    <property type="molecule type" value="Genomic_DNA"/>
</dbReference>
<name>A0ABT2H9T6_9MICO</name>
<evidence type="ECO:0000313" key="2">
    <source>
        <dbReference type="Proteomes" id="UP001165586"/>
    </source>
</evidence>
<dbReference type="RefSeq" id="WP_259542717.1">
    <property type="nucleotide sequence ID" value="NZ_JANLCJ010000097.1"/>
</dbReference>
<keyword evidence="2" id="KW-1185">Reference proteome</keyword>
<protein>
    <submittedName>
        <fullName evidence="1">Uncharacterized protein</fullName>
    </submittedName>
</protein>
<dbReference type="Proteomes" id="UP001165586">
    <property type="component" value="Unassembled WGS sequence"/>
</dbReference>
<evidence type="ECO:0000313" key="1">
    <source>
        <dbReference type="EMBL" id="MCS5736652.1"/>
    </source>
</evidence>
<accession>A0ABT2H9T6</accession>
<reference evidence="1" key="1">
    <citation type="submission" date="2022-08" db="EMBL/GenBank/DDBJ databases">
        <authorList>
            <person name="Deng Y."/>
            <person name="Han X.-F."/>
            <person name="Zhang Y.-Q."/>
        </authorList>
    </citation>
    <scope>NUCLEOTIDE SEQUENCE</scope>
    <source>
        <strain evidence="1">CPCC 203386</strain>
    </source>
</reference>
<comment type="caution">
    <text evidence="1">The sequence shown here is derived from an EMBL/GenBank/DDBJ whole genome shotgun (WGS) entry which is preliminary data.</text>
</comment>
<organism evidence="1 2">
    <name type="scientific">Herbiconiux daphne</name>
    <dbReference type="NCBI Taxonomy" id="2970914"/>
    <lineage>
        <taxon>Bacteria</taxon>
        <taxon>Bacillati</taxon>
        <taxon>Actinomycetota</taxon>
        <taxon>Actinomycetes</taxon>
        <taxon>Micrococcales</taxon>
        <taxon>Microbacteriaceae</taxon>
        <taxon>Herbiconiux</taxon>
    </lineage>
</organism>
<gene>
    <name evidence="1" type="ORF">N1032_23260</name>
</gene>
<proteinExistence type="predicted"/>